<keyword evidence="2" id="KW-0812">Transmembrane</keyword>
<evidence type="ECO:0000313" key="5">
    <source>
        <dbReference type="Proteomes" id="UP000184040"/>
    </source>
</evidence>
<keyword evidence="5" id="KW-1185">Reference proteome</keyword>
<dbReference type="RefSeq" id="WP_073127368.1">
    <property type="nucleotide sequence ID" value="NZ_FQZA01000002.1"/>
</dbReference>
<feature type="compositionally biased region" description="Basic and acidic residues" evidence="1">
    <location>
        <begin position="70"/>
        <end position="90"/>
    </location>
</feature>
<dbReference type="AlphaFoldDB" id="A0A1M6DM42"/>
<feature type="compositionally biased region" description="Basic and acidic residues" evidence="1">
    <location>
        <begin position="237"/>
        <end position="252"/>
    </location>
</feature>
<name>A0A1M6DM42_9RHOB</name>
<sequence>MRLICPNCEAQYEIDPGLIPSEGRDVQCSNCGHTWFAGPDGVARDPAGASTPSVDDTSSEDGTEQRRRRRELDERTRAILREEAEREAAQRRRAAAQPVEEQTEMGLPEPARRREAPPPPPVPDPAATDDYDDEADWGEPAATAPVDLPDETLPVDEETAEDADDRDPAGQADAGAPDVDDEDDEDDEDDAFLEDWDTGPDRVETPPHDPVAADIAATLEDDRATRDDSSDTMDDPAPARRQDARDTQDRARAAAASRGDLLPDIDQINSTLTATSRRQSDSFDDDFDDEDDGPARRSRSAFRLGFGLVLFLTALAMLLYYLAPQIVLALPAAEPALAVYVQAVNEFRATLDNLLISAAEMIVGAGSD</sequence>
<dbReference type="NCBIfam" id="TIGR02098">
    <property type="entry name" value="MJ0042_CXXC"/>
    <property type="match status" value="1"/>
</dbReference>
<feature type="compositionally biased region" description="Acidic residues" evidence="1">
    <location>
        <begin position="148"/>
        <end position="165"/>
    </location>
</feature>
<dbReference type="InterPro" id="IPR011723">
    <property type="entry name" value="Znf/thioredoxin_put"/>
</dbReference>
<keyword evidence="2" id="KW-1133">Transmembrane helix</keyword>
<organism evidence="4 5">
    <name type="scientific">Palleronia salina</name>
    <dbReference type="NCBI Taxonomy" id="313368"/>
    <lineage>
        <taxon>Bacteria</taxon>
        <taxon>Pseudomonadati</taxon>
        <taxon>Pseudomonadota</taxon>
        <taxon>Alphaproteobacteria</taxon>
        <taxon>Rhodobacterales</taxon>
        <taxon>Roseobacteraceae</taxon>
        <taxon>Palleronia</taxon>
    </lineage>
</organism>
<feature type="compositionally biased region" description="Acidic residues" evidence="1">
    <location>
        <begin position="282"/>
        <end position="292"/>
    </location>
</feature>
<dbReference type="Pfam" id="PF13717">
    <property type="entry name" value="Zn_ribbon_4"/>
    <property type="match status" value="1"/>
</dbReference>
<proteinExistence type="predicted"/>
<dbReference type="Proteomes" id="UP000184040">
    <property type="component" value="Unassembled WGS sequence"/>
</dbReference>
<feature type="compositionally biased region" description="Polar residues" evidence="1">
    <location>
        <begin position="267"/>
        <end position="277"/>
    </location>
</feature>
<keyword evidence="2" id="KW-0472">Membrane</keyword>
<feature type="compositionally biased region" description="Basic and acidic residues" evidence="1">
    <location>
        <begin position="220"/>
        <end position="229"/>
    </location>
</feature>
<gene>
    <name evidence="4" type="ORF">SAMN04488012_102444</name>
</gene>
<feature type="compositionally biased region" description="Acidic residues" evidence="1">
    <location>
        <begin position="127"/>
        <end position="137"/>
    </location>
</feature>
<feature type="transmembrane region" description="Helical" evidence="2">
    <location>
        <begin position="304"/>
        <end position="323"/>
    </location>
</feature>
<evidence type="ECO:0000259" key="3">
    <source>
        <dbReference type="Pfam" id="PF13717"/>
    </source>
</evidence>
<feature type="region of interest" description="Disordered" evidence="1">
    <location>
        <begin position="42"/>
        <end position="296"/>
    </location>
</feature>
<evidence type="ECO:0000313" key="4">
    <source>
        <dbReference type="EMBL" id="SHI74223.1"/>
    </source>
</evidence>
<reference evidence="4 5" key="1">
    <citation type="submission" date="2016-11" db="EMBL/GenBank/DDBJ databases">
        <authorList>
            <person name="Jaros S."/>
            <person name="Januszkiewicz K."/>
            <person name="Wedrychowicz H."/>
        </authorList>
    </citation>
    <scope>NUCLEOTIDE SEQUENCE [LARGE SCALE GENOMIC DNA]</scope>
    <source>
        <strain evidence="4 5">DSM 26892</strain>
    </source>
</reference>
<protein>
    <submittedName>
        <fullName evidence="4">MJ0042 family finger-like domain-containing protein</fullName>
    </submittedName>
</protein>
<feature type="domain" description="Zinc finger/thioredoxin putative" evidence="3">
    <location>
        <begin position="1"/>
        <end position="36"/>
    </location>
</feature>
<dbReference type="STRING" id="313368.SAMN04488012_102444"/>
<feature type="compositionally biased region" description="Acidic residues" evidence="1">
    <location>
        <begin position="178"/>
        <end position="198"/>
    </location>
</feature>
<evidence type="ECO:0000256" key="1">
    <source>
        <dbReference type="SAM" id="MobiDB-lite"/>
    </source>
</evidence>
<accession>A0A1M6DM42</accession>
<dbReference type="EMBL" id="FQZA01000002">
    <property type="protein sequence ID" value="SHI74223.1"/>
    <property type="molecule type" value="Genomic_DNA"/>
</dbReference>
<evidence type="ECO:0000256" key="2">
    <source>
        <dbReference type="SAM" id="Phobius"/>
    </source>
</evidence>